<dbReference type="InterPro" id="IPR046346">
    <property type="entry name" value="Aminoacid_DH-like_N_sf"/>
</dbReference>
<feature type="domain" description="NAD-glutamate dehydrogenase ACT3" evidence="5">
    <location>
        <begin position="544"/>
        <end position="614"/>
    </location>
</feature>
<proteinExistence type="predicted"/>
<dbReference type="InterPro" id="IPR024727">
    <property type="entry name" value="NAD_Glu_DH_N_ACT1"/>
</dbReference>
<gene>
    <name evidence="6" type="primary">gdh_3</name>
    <name evidence="6" type="ORF">B7C42_07126</name>
</gene>
<dbReference type="Gene3D" id="3.40.50.720">
    <property type="entry name" value="NAD(P)-binding Rossmann-like Domain"/>
    <property type="match status" value="1"/>
</dbReference>
<dbReference type="PIRSF" id="PIRSF036761">
    <property type="entry name" value="GDH_Mll4104"/>
    <property type="match status" value="1"/>
</dbReference>
<sequence>MVATTQQTISWKRFRDDPTDLEAVYFRWIQPGAAAPTITDRAEQIFRHHLELAAGRRPGTAVTRLYRAGDGSGLGPALQIVNDDMPLLVDSLTAALQRLGATVTEVVHPVFDVLRDRRGRLRAIAPSEGFDVAQANSASRSEGSGNVVTESWIHVQLGAGDSDAVLDRIERALPPLLGEIRQVAHDTEAMTRTMGTLAARLDSVPQPSATEAAECAQLLRWLTSGHFTLLGYGYYRVHPGADGPEPQQVSGTGLGVLRNGSGVDVGAPAPGTEQILRLSNGSLDSLLPGSPDVYVVSVADYAAETTPSVAGEVVGEHVFVGTFTVSGFHENILDIPVISRRVHQVIEWAGLALNSFSGQALLEMLQTFPRVELFSTDARRLFETVSAVMNLGLRRQIRLFLRRDVGSNAVYCLVYLPRDRYSTEVRVRMHEILRREFDAEQIAYSARVTESELAVVYFTVHRGADAEPADITESNRERIQDLLFATTRSWSDRLVSEAAGLAEIAAPVVQDYASAFPATYQQEYEPARALDDLCRLQRLADGQIDTDLYRTAGAPSGEWRFTLYVAGTEVSLSRVLPLLHSLGIEVVEEKPYRLELPGDSTRWIYDFGLRVAPNTLRGTGEGDPEADLDRAVALESLPDNSIRKRLPEAVSAMWFGDGEVDGLNELVLRAGLHWRQIAMLRAYAKYLQQAGFAYTFANITRVLLAQPSTARAFTELFEAYFDPEHLGPVATARAAAISSRLQDEIDAVVSLDTDRILRAILGLITATLRTNYFRRDEDGNPPGHLSFKFDPHAIAELPRPRPQFEIFVYSPRVEGVHLRFGAVARGGLRWSDRLEDFRTEILGLVKAQAVKNAVIVPVGAKGGFVVKRPPAATGDATADRQAMQAEGIACYRTFISGLLDLTDNVDHAGGEVIPPQRVVRRDGDDTYLVVAADKGTATFSDIANEVAQHYDFWLGDAFASGGSAGYDHKAMGITAKGAWESVKRHFAEMNVDTQREEFTVVGVGDMSGDVFGNGMLLSEHIRLVAAFDHRHIFIDPDPVAGSSFAERKRLFGLARSSWADYDTSLISEGGGVFDRSAKAIAITPQIRAALDLDPGVSTLSPPEMIRAILLAPVDLLWNGGIGTYIKASTESHADVGDKSNDAVRVDADLLRVKVIGEGGNLGATALGRIEFCKLGGRMNTDALDNSAGVDCSDHEVNIKVLLGAAISSGELAESDRNALLAEMTDEVSALVLRDNISQNFRMGLSRSNAAAMVGVHRRLIAELETRRGVDRQLEALPSDAELDRRAAAGAGLTSPELANLLAHVKLSLKSDLLSGDLLDSSAFEALLPGYFPTPLRERFGAAIGRHPLRREILATMVVNDMVDYGGITYAFRLAEEAGATTDDAVRAFTAAVEIFDLRALWERIRTTPMPAAARNELEMETKRTLDRAARWLLTNRPQPIAVGAGIARYRDGVRALAARVPAWRPGALADDLMSRSGGPIGHGAPRELAEEVFLLIHRFPLLDVLDIADICERDADEVAALYYALDAHFDIQRLLSAVAGLDRGDRWQTLARLAVREDLYDSLRSLTADVLTTTEPVDTPEEKIAYWESTNRSRLSRARAALGEIFTSEAHDLATLSVAARQVRSMVGSAETTATVPS</sequence>
<feature type="domain" description="NAD-specific glutamate dehydrogenase C-terminal" evidence="2">
    <location>
        <begin position="1289"/>
        <end position="1624"/>
    </location>
</feature>
<dbReference type="GO" id="GO:0006538">
    <property type="term" value="P:L-glutamate catabolic process"/>
    <property type="evidence" value="ECO:0007669"/>
    <property type="project" value="InterPro"/>
</dbReference>
<feature type="domain" description="NAD-glutamate dehydrogenase catalytic" evidence="1">
    <location>
        <begin position="741"/>
        <end position="1242"/>
    </location>
</feature>
<evidence type="ECO:0000259" key="3">
    <source>
        <dbReference type="Pfam" id="PF21075"/>
    </source>
</evidence>
<evidence type="ECO:0000259" key="2">
    <source>
        <dbReference type="Pfam" id="PF21074"/>
    </source>
</evidence>
<dbReference type="InterPro" id="IPR049062">
    <property type="entry name" value="NAD_Glu_DH_ACT2"/>
</dbReference>
<organism evidence="6 7">
    <name type="scientific">Nocardia cerradoensis</name>
    <dbReference type="NCBI Taxonomy" id="85688"/>
    <lineage>
        <taxon>Bacteria</taxon>
        <taxon>Bacillati</taxon>
        <taxon>Actinomycetota</taxon>
        <taxon>Actinomycetes</taxon>
        <taxon>Mycobacteriales</taxon>
        <taxon>Nocardiaceae</taxon>
        <taxon>Nocardia</taxon>
    </lineage>
</organism>
<evidence type="ECO:0000313" key="7">
    <source>
        <dbReference type="Proteomes" id="UP000215506"/>
    </source>
</evidence>
<feature type="domain" description="NAD-glutamate dehydrogenase N-terminal ACT1" evidence="3">
    <location>
        <begin position="44"/>
        <end position="173"/>
    </location>
</feature>
<dbReference type="InterPro" id="IPR049056">
    <property type="entry name" value="NAD_Glu_DH_HM3"/>
</dbReference>
<dbReference type="InterPro" id="IPR048381">
    <property type="entry name" value="GDH_C"/>
</dbReference>
<keyword evidence="7" id="KW-1185">Reference proteome</keyword>
<evidence type="ECO:0000313" key="6">
    <source>
        <dbReference type="EMBL" id="OXR40842.1"/>
    </source>
</evidence>
<dbReference type="Pfam" id="PF21073">
    <property type="entry name" value="GDH_HM1"/>
    <property type="match status" value="1"/>
</dbReference>
<dbReference type="InterPro" id="IPR049064">
    <property type="entry name" value="NAD_Glu_DH_ACT3"/>
</dbReference>
<dbReference type="Pfam" id="PF21075">
    <property type="entry name" value="GDH_ACT1"/>
    <property type="match status" value="1"/>
</dbReference>
<dbReference type="InterPro" id="IPR049058">
    <property type="entry name" value="NAD_Glu_DH_HM2"/>
</dbReference>
<dbReference type="InterPro" id="IPR028971">
    <property type="entry name" value="NAD-GDH_cat"/>
</dbReference>
<evidence type="ECO:0000259" key="4">
    <source>
        <dbReference type="Pfam" id="PF21076"/>
    </source>
</evidence>
<dbReference type="Pfam" id="PF21074">
    <property type="entry name" value="GDH_C"/>
    <property type="match status" value="1"/>
</dbReference>
<name>A0A231GWA0_9NOCA</name>
<dbReference type="Pfam" id="PF21076">
    <property type="entry name" value="GDH_ACT2"/>
    <property type="match status" value="1"/>
</dbReference>
<dbReference type="PANTHER" id="PTHR43403">
    <property type="entry name" value="NAD-SPECIFIC GLUTAMATE DEHYDROGENASE"/>
    <property type="match status" value="1"/>
</dbReference>
<protein>
    <submittedName>
        <fullName evidence="6">NAD-specific glutamate dehydrogenase</fullName>
        <ecNumber evidence="6">1.4.1.2</ecNumber>
    </submittedName>
</protein>
<dbReference type="Pfam" id="PF21077">
    <property type="entry name" value="GDH_ACT3"/>
    <property type="match status" value="1"/>
</dbReference>
<accession>A0A231GWA0</accession>
<comment type="caution">
    <text evidence="6">The sequence shown here is derived from an EMBL/GenBank/DDBJ whole genome shotgun (WGS) entry which is preliminary data.</text>
</comment>
<dbReference type="Pfam" id="PF05088">
    <property type="entry name" value="Bac_GDH_CD"/>
    <property type="match status" value="1"/>
</dbReference>
<dbReference type="SUPFAM" id="SSF51735">
    <property type="entry name" value="NAD(P)-binding Rossmann-fold domains"/>
    <property type="match status" value="1"/>
</dbReference>
<keyword evidence="6" id="KW-0560">Oxidoreductase</keyword>
<dbReference type="InterPro" id="IPR036291">
    <property type="entry name" value="NAD(P)-bd_dom_sf"/>
</dbReference>
<dbReference type="EC" id="1.4.1.2" evidence="6"/>
<dbReference type="GO" id="GO:0004069">
    <property type="term" value="F:L-aspartate:2-oxoglutarate aminotransferase activity"/>
    <property type="evidence" value="ECO:0007669"/>
    <property type="project" value="InterPro"/>
</dbReference>
<dbReference type="SUPFAM" id="SSF53223">
    <property type="entry name" value="Aminoacid dehydrogenase-like, N-terminal domain"/>
    <property type="match status" value="1"/>
</dbReference>
<dbReference type="InterPro" id="IPR007780">
    <property type="entry name" value="NAD_Glu_DH_bac"/>
</dbReference>
<dbReference type="EMBL" id="NGAF01000026">
    <property type="protein sequence ID" value="OXR40842.1"/>
    <property type="molecule type" value="Genomic_DNA"/>
</dbReference>
<dbReference type="Proteomes" id="UP000215506">
    <property type="component" value="Unassembled WGS sequence"/>
</dbReference>
<dbReference type="InterPro" id="IPR049059">
    <property type="entry name" value="NAD_Glu_DH_HM1"/>
</dbReference>
<dbReference type="PANTHER" id="PTHR43403:SF1">
    <property type="entry name" value="NAD-SPECIFIC GLUTAMATE DEHYDROGENASE"/>
    <property type="match status" value="1"/>
</dbReference>
<feature type="domain" description="NAD-glutamate dehydrogenase ACT2" evidence="4">
    <location>
        <begin position="398"/>
        <end position="491"/>
    </location>
</feature>
<evidence type="ECO:0000259" key="1">
    <source>
        <dbReference type="Pfam" id="PF05088"/>
    </source>
</evidence>
<dbReference type="Pfam" id="PF21078">
    <property type="entry name" value="GDH_HM3"/>
    <property type="match status" value="1"/>
</dbReference>
<dbReference type="Pfam" id="PF21079">
    <property type="entry name" value="GDH_HM2"/>
    <property type="match status" value="1"/>
</dbReference>
<dbReference type="GO" id="GO:0004352">
    <property type="term" value="F:glutamate dehydrogenase (NAD+) activity"/>
    <property type="evidence" value="ECO:0007669"/>
    <property type="project" value="UniProtKB-EC"/>
</dbReference>
<reference evidence="6 7" key="1">
    <citation type="submission" date="2017-07" db="EMBL/GenBank/DDBJ databases">
        <title>First draft Genome Sequence of Nocardia cerradoensis isolated from human infection.</title>
        <authorList>
            <person name="Carrasco G."/>
        </authorList>
    </citation>
    <scope>NUCLEOTIDE SEQUENCE [LARGE SCALE GENOMIC DNA]</scope>
    <source>
        <strain evidence="6 7">CNM20130759</strain>
    </source>
</reference>
<dbReference type="RefSeq" id="WP_094027982.1">
    <property type="nucleotide sequence ID" value="NZ_NGAF01000026.1"/>
</dbReference>
<evidence type="ECO:0000259" key="5">
    <source>
        <dbReference type="Pfam" id="PF21077"/>
    </source>
</evidence>